<accession>A0A087TRX6</accession>
<evidence type="ECO:0000313" key="1">
    <source>
        <dbReference type="EMBL" id="KFM67865.1"/>
    </source>
</evidence>
<dbReference type="Proteomes" id="UP000054359">
    <property type="component" value="Unassembled WGS sequence"/>
</dbReference>
<name>A0A087TRX6_STEMI</name>
<dbReference type="STRING" id="407821.A0A087TRX6"/>
<feature type="non-terminal residue" evidence="1">
    <location>
        <position position="145"/>
    </location>
</feature>
<dbReference type="EMBL" id="KK116477">
    <property type="protein sequence ID" value="KFM67865.1"/>
    <property type="molecule type" value="Genomic_DNA"/>
</dbReference>
<gene>
    <name evidence="1" type="ORF">X975_15895</name>
</gene>
<sequence length="145" mass="16431">MAVRDELFKFEECENIINKEVGESEAYLDKCRIIETELANLLNEKVSSFNAADMTVPQNTILRYPKLKLPTFDGNVKNWLAFWGQFEKIDGDCNLDNDDKFAYLLQPVERGSAAENLIKSFPPGAASYNKALKQLQLSFGSEDIL</sequence>
<dbReference type="OrthoDB" id="6428669at2759"/>
<organism evidence="1 2">
    <name type="scientific">Stegodyphus mimosarum</name>
    <name type="common">African social velvet spider</name>
    <dbReference type="NCBI Taxonomy" id="407821"/>
    <lineage>
        <taxon>Eukaryota</taxon>
        <taxon>Metazoa</taxon>
        <taxon>Ecdysozoa</taxon>
        <taxon>Arthropoda</taxon>
        <taxon>Chelicerata</taxon>
        <taxon>Arachnida</taxon>
        <taxon>Araneae</taxon>
        <taxon>Araneomorphae</taxon>
        <taxon>Entelegynae</taxon>
        <taxon>Eresoidea</taxon>
        <taxon>Eresidae</taxon>
        <taxon>Stegodyphus</taxon>
    </lineage>
</organism>
<evidence type="ECO:0000313" key="2">
    <source>
        <dbReference type="Proteomes" id="UP000054359"/>
    </source>
</evidence>
<proteinExistence type="predicted"/>
<keyword evidence="2" id="KW-1185">Reference proteome</keyword>
<reference evidence="1 2" key="1">
    <citation type="submission" date="2013-11" db="EMBL/GenBank/DDBJ databases">
        <title>Genome sequencing of Stegodyphus mimosarum.</title>
        <authorList>
            <person name="Bechsgaard J."/>
        </authorList>
    </citation>
    <scope>NUCLEOTIDE SEQUENCE [LARGE SCALE GENOMIC DNA]</scope>
</reference>
<dbReference type="AlphaFoldDB" id="A0A087TRX6"/>
<protein>
    <submittedName>
        <fullName evidence="1">Uncharacterized protein</fullName>
    </submittedName>
</protein>